<keyword evidence="1" id="KW-1133">Transmembrane helix</keyword>
<accession>A0ABN3VEY3</accession>
<reference evidence="2 3" key="1">
    <citation type="journal article" date="2019" name="Int. J. Syst. Evol. Microbiol.">
        <title>The Global Catalogue of Microorganisms (GCM) 10K type strain sequencing project: providing services to taxonomists for standard genome sequencing and annotation.</title>
        <authorList>
            <consortium name="The Broad Institute Genomics Platform"/>
            <consortium name="The Broad Institute Genome Sequencing Center for Infectious Disease"/>
            <person name="Wu L."/>
            <person name="Ma J."/>
        </authorList>
    </citation>
    <scope>NUCLEOTIDE SEQUENCE [LARGE SCALE GENOMIC DNA]</scope>
    <source>
        <strain evidence="2 3">JCM 9383</strain>
    </source>
</reference>
<feature type="transmembrane region" description="Helical" evidence="1">
    <location>
        <begin position="88"/>
        <end position="107"/>
    </location>
</feature>
<feature type="transmembrane region" description="Helical" evidence="1">
    <location>
        <begin position="57"/>
        <end position="76"/>
    </location>
</feature>
<gene>
    <name evidence="2" type="ORF">GCM10010470_36570</name>
</gene>
<keyword evidence="3" id="KW-1185">Reference proteome</keyword>
<evidence type="ECO:0000313" key="2">
    <source>
        <dbReference type="EMBL" id="GAA2798074.1"/>
    </source>
</evidence>
<sequence>MVGSQRWRQALVWLHVITSVGWMAQALVLFTLLSAGFGSAEREVRVAATSMAHVVDTALLAPLANAGAFTGFVLAAATPWGFFRNWWVLAKFAITGVQLYAGIFVLSGALRATAADAEAGAAPPLPLLAGTALMASAIAFQAWLSVAKPWRRTPWASTRKLPAASKRVFAVAVFAPIADIALGLVTGFPSPLFEVLVLVVVLSARPRRGRGSAPRPDSVSASA</sequence>
<keyword evidence="1" id="KW-0472">Membrane</keyword>
<protein>
    <recommendedName>
        <fullName evidence="4">DUF2269 domain-containing protein</fullName>
    </recommendedName>
</protein>
<feature type="transmembrane region" description="Helical" evidence="1">
    <location>
        <begin position="168"/>
        <end position="188"/>
    </location>
</feature>
<proteinExistence type="predicted"/>
<dbReference type="Proteomes" id="UP001500979">
    <property type="component" value="Unassembled WGS sequence"/>
</dbReference>
<organism evidence="2 3">
    <name type="scientific">Saccharopolyspora taberi</name>
    <dbReference type="NCBI Taxonomy" id="60895"/>
    <lineage>
        <taxon>Bacteria</taxon>
        <taxon>Bacillati</taxon>
        <taxon>Actinomycetota</taxon>
        <taxon>Actinomycetes</taxon>
        <taxon>Pseudonocardiales</taxon>
        <taxon>Pseudonocardiaceae</taxon>
        <taxon>Saccharopolyspora</taxon>
    </lineage>
</organism>
<evidence type="ECO:0000256" key="1">
    <source>
        <dbReference type="SAM" id="Phobius"/>
    </source>
</evidence>
<evidence type="ECO:0000313" key="3">
    <source>
        <dbReference type="Proteomes" id="UP001500979"/>
    </source>
</evidence>
<name>A0ABN3VEY3_9PSEU</name>
<keyword evidence="1" id="KW-0812">Transmembrane</keyword>
<feature type="transmembrane region" description="Helical" evidence="1">
    <location>
        <begin position="127"/>
        <end position="147"/>
    </location>
</feature>
<evidence type="ECO:0008006" key="4">
    <source>
        <dbReference type="Google" id="ProtNLM"/>
    </source>
</evidence>
<dbReference type="RefSeq" id="WP_425565101.1">
    <property type="nucleotide sequence ID" value="NZ_BAAAUX010000014.1"/>
</dbReference>
<feature type="transmembrane region" description="Helical" evidence="1">
    <location>
        <begin position="12"/>
        <end position="37"/>
    </location>
</feature>
<dbReference type="EMBL" id="BAAAUX010000014">
    <property type="protein sequence ID" value="GAA2798074.1"/>
    <property type="molecule type" value="Genomic_DNA"/>
</dbReference>
<comment type="caution">
    <text evidence="2">The sequence shown here is derived from an EMBL/GenBank/DDBJ whole genome shotgun (WGS) entry which is preliminary data.</text>
</comment>